<dbReference type="Gene3D" id="3.30.200.20">
    <property type="entry name" value="Phosphorylase Kinase, domain 1"/>
    <property type="match status" value="1"/>
</dbReference>
<protein>
    <recommendedName>
        <fullName evidence="1">non-specific serine/threonine protein kinase</fullName>
        <ecNumber evidence="1">2.7.11.1</ecNumber>
    </recommendedName>
</protein>
<evidence type="ECO:0000256" key="5">
    <source>
        <dbReference type="ARBA" id="ARBA00022840"/>
    </source>
</evidence>
<dbReference type="PROSITE" id="PS00107">
    <property type="entry name" value="PROTEIN_KINASE_ATP"/>
    <property type="match status" value="1"/>
</dbReference>
<keyword evidence="3 6" id="KW-0547">Nucleotide-binding</keyword>
<keyword evidence="5 6" id="KW-0067">ATP-binding</keyword>
<feature type="compositionally biased region" description="Basic and acidic residues" evidence="7">
    <location>
        <begin position="465"/>
        <end position="475"/>
    </location>
</feature>
<dbReference type="InterPro" id="IPR008271">
    <property type="entry name" value="Ser/Thr_kinase_AS"/>
</dbReference>
<evidence type="ECO:0000256" key="6">
    <source>
        <dbReference type="PROSITE-ProRule" id="PRU10141"/>
    </source>
</evidence>
<gene>
    <name evidence="9" type="ORF">KSZ_42090</name>
</gene>
<evidence type="ECO:0000256" key="4">
    <source>
        <dbReference type="ARBA" id="ARBA00022777"/>
    </source>
</evidence>
<dbReference type="SUPFAM" id="SSF56112">
    <property type="entry name" value="Protein kinase-like (PK-like)"/>
    <property type="match status" value="1"/>
</dbReference>
<dbReference type="PANTHER" id="PTHR43289:SF6">
    <property type="entry name" value="SERINE_THREONINE-PROTEIN KINASE NEKL-3"/>
    <property type="match status" value="1"/>
</dbReference>
<evidence type="ECO:0000313" key="9">
    <source>
        <dbReference type="EMBL" id="GHO86203.1"/>
    </source>
</evidence>
<reference evidence="9 10" key="1">
    <citation type="journal article" date="2021" name="Int. J. Syst. Evol. Microbiol.">
        <title>Reticulibacter mediterranei gen. nov., sp. nov., within the new family Reticulibacteraceae fam. nov., and Ktedonospora formicarum gen. nov., sp. nov., Ktedonobacter robiniae sp. nov., Dictyobacter formicarum sp. nov. and Dictyobacter arantiisoli sp. nov., belonging to the class Ktedonobacteria.</title>
        <authorList>
            <person name="Yabe S."/>
            <person name="Zheng Y."/>
            <person name="Wang C.M."/>
            <person name="Sakai Y."/>
            <person name="Abe K."/>
            <person name="Yokota A."/>
            <person name="Donadio S."/>
            <person name="Cavaletti L."/>
            <person name="Monciardini P."/>
        </authorList>
    </citation>
    <scope>NUCLEOTIDE SEQUENCE [LARGE SCALE GENOMIC DNA]</scope>
    <source>
        <strain evidence="9 10">SOSP1-9</strain>
    </source>
</reference>
<feature type="compositionally biased region" description="Polar residues" evidence="7">
    <location>
        <begin position="326"/>
        <end position="362"/>
    </location>
</feature>
<name>A0ABQ3VK59_9CHLR</name>
<accession>A0ABQ3VK59</accession>
<dbReference type="InterPro" id="IPR000719">
    <property type="entry name" value="Prot_kinase_dom"/>
</dbReference>
<keyword evidence="4" id="KW-0418">Kinase</keyword>
<evidence type="ECO:0000256" key="2">
    <source>
        <dbReference type="ARBA" id="ARBA00022679"/>
    </source>
</evidence>
<dbReference type="Gene3D" id="1.10.510.10">
    <property type="entry name" value="Transferase(Phosphotransferase) domain 1"/>
    <property type="match status" value="1"/>
</dbReference>
<feature type="binding site" evidence="6">
    <location>
        <position position="41"/>
    </location>
    <ligand>
        <name>ATP</name>
        <dbReference type="ChEBI" id="CHEBI:30616"/>
    </ligand>
</feature>
<dbReference type="Pfam" id="PF00069">
    <property type="entry name" value="Pkinase"/>
    <property type="match status" value="1"/>
</dbReference>
<dbReference type="InterPro" id="IPR011009">
    <property type="entry name" value="Kinase-like_dom_sf"/>
</dbReference>
<dbReference type="PROSITE" id="PS00108">
    <property type="entry name" value="PROTEIN_KINASE_ST"/>
    <property type="match status" value="1"/>
</dbReference>
<feature type="compositionally biased region" description="Low complexity" evidence="7">
    <location>
        <begin position="381"/>
        <end position="399"/>
    </location>
</feature>
<proteinExistence type="predicted"/>
<feature type="domain" description="Protein kinase" evidence="8">
    <location>
        <begin position="12"/>
        <end position="270"/>
    </location>
</feature>
<evidence type="ECO:0000313" key="10">
    <source>
        <dbReference type="Proteomes" id="UP000635565"/>
    </source>
</evidence>
<feature type="region of interest" description="Disordered" evidence="7">
    <location>
        <begin position="274"/>
        <end position="304"/>
    </location>
</feature>
<dbReference type="EC" id="2.7.11.1" evidence="1"/>
<dbReference type="EMBL" id="BNJJ01000011">
    <property type="protein sequence ID" value="GHO86203.1"/>
    <property type="molecule type" value="Genomic_DNA"/>
</dbReference>
<comment type="caution">
    <text evidence="9">The sequence shown here is derived from an EMBL/GenBank/DDBJ whole genome shotgun (WGS) entry which is preliminary data.</text>
</comment>
<dbReference type="Proteomes" id="UP000635565">
    <property type="component" value="Unassembled WGS sequence"/>
</dbReference>
<evidence type="ECO:0000256" key="3">
    <source>
        <dbReference type="ARBA" id="ARBA00022741"/>
    </source>
</evidence>
<evidence type="ECO:0000256" key="7">
    <source>
        <dbReference type="SAM" id="MobiDB-lite"/>
    </source>
</evidence>
<feature type="region of interest" description="Disordered" evidence="7">
    <location>
        <begin position="316"/>
        <end position="475"/>
    </location>
</feature>
<dbReference type="SMART" id="SM00220">
    <property type="entry name" value="S_TKc"/>
    <property type="match status" value="1"/>
</dbReference>
<dbReference type="InterPro" id="IPR017441">
    <property type="entry name" value="Protein_kinase_ATP_BS"/>
</dbReference>
<evidence type="ECO:0000256" key="1">
    <source>
        <dbReference type="ARBA" id="ARBA00012513"/>
    </source>
</evidence>
<sequence length="475" mass="53023">MNELAGQILGGYYLEEEVGRGAMGVVYRARQLALGREVAVKVLPQGLARDASYVARFTREAQIIAGLNHPNIVQIYDAGQQQKLLYFAMEFVQGPTLASLLHLDGAIAPYFAVEYAAQIADALDAAYRERNVIHRDIKPENLMLNRWGKIKVMDFGLARAPGLQVITVARTLVGSIYYSSPEQIWGYTLDNRSDIYALGVVLYEMVCGRRPFTGRSMPEVTQTIIQGQLQPPHIYNPTLPDGLEQIILKALSRDRHYRYREAGMMAQELRELHLQPPRHGSRMPQSPRGLQQKKISQPPKRPQAALPNYMAAIEQQHTHRTPAVHPQSTQSFAPISAQTQRIQSTRGVSSVSNGPSQPASRQTARDIDRLSVNPQQPATPPQSTQGFARTPAQNQQQQPATPPQSSRGFSRLSAEQQQPAHGVPPTPILPAAKIDKQTQDQEKHSKGTQLPHKEKEEPGLNLWDQLHKLFKTPER</sequence>
<keyword evidence="2" id="KW-0808">Transferase</keyword>
<feature type="compositionally biased region" description="Polar residues" evidence="7">
    <location>
        <begin position="405"/>
        <end position="419"/>
    </location>
</feature>
<evidence type="ECO:0000259" key="8">
    <source>
        <dbReference type="PROSITE" id="PS50011"/>
    </source>
</evidence>
<feature type="compositionally biased region" description="Basic and acidic residues" evidence="7">
    <location>
        <begin position="433"/>
        <end position="458"/>
    </location>
</feature>
<dbReference type="PANTHER" id="PTHR43289">
    <property type="entry name" value="MITOGEN-ACTIVATED PROTEIN KINASE KINASE KINASE 20-RELATED"/>
    <property type="match status" value="1"/>
</dbReference>
<dbReference type="CDD" id="cd14014">
    <property type="entry name" value="STKc_PknB_like"/>
    <property type="match status" value="1"/>
</dbReference>
<organism evidence="9 10">
    <name type="scientific">Dictyobacter formicarum</name>
    <dbReference type="NCBI Taxonomy" id="2778368"/>
    <lineage>
        <taxon>Bacteria</taxon>
        <taxon>Bacillati</taxon>
        <taxon>Chloroflexota</taxon>
        <taxon>Ktedonobacteria</taxon>
        <taxon>Ktedonobacterales</taxon>
        <taxon>Dictyobacteraceae</taxon>
        <taxon>Dictyobacter</taxon>
    </lineage>
</organism>
<dbReference type="PROSITE" id="PS50011">
    <property type="entry name" value="PROTEIN_KINASE_DOM"/>
    <property type="match status" value="1"/>
</dbReference>
<keyword evidence="10" id="KW-1185">Reference proteome</keyword>